<evidence type="ECO:0000256" key="3">
    <source>
        <dbReference type="ARBA" id="ARBA00022741"/>
    </source>
</evidence>
<keyword evidence="2" id="KW-0813">Transport</keyword>
<dbReference type="STRING" id="709323.GCA_001047135_01202"/>
<name>A0A3F3H4I4_9LACO</name>
<evidence type="ECO:0000313" key="8">
    <source>
        <dbReference type="Proteomes" id="UP001314262"/>
    </source>
</evidence>
<feature type="domain" description="ABC transporter" evidence="5">
    <location>
        <begin position="6"/>
        <end position="241"/>
    </location>
</feature>
<organism evidence="7">
    <name type="scientific">Fructobacillus tropaeoli</name>
    <dbReference type="NCBI Taxonomy" id="709323"/>
    <lineage>
        <taxon>Bacteria</taxon>
        <taxon>Bacillati</taxon>
        <taxon>Bacillota</taxon>
        <taxon>Bacilli</taxon>
        <taxon>Lactobacillales</taxon>
        <taxon>Lactobacillaceae</taxon>
        <taxon>Fructobacillus</taxon>
    </lineage>
</organism>
<dbReference type="SMART" id="SM00382">
    <property type="entry name" value="AAA"/>
    <property type="match status" value="1"/>
</dbReference>
<dbReference type="RefSeq" id="WP_059394012.1">
    <property type="nucleotide sequence ID" value="NZ_BOJU01000003.1"/>
</dbReference>
<dbReference type="PROSITE" id="PS50893">
    <property type="entry name" value="ABC_TRANSPORTER_2"/>
    <property type="match status" value="1"/>
</dbReference>
<dbReference type="InterPro" id="IPR027417">
    <property type="entry name" value="P-loop_NTPase"/>
</dbReference>
<dbReference type="GO" id="GO:0015424">
    <property type="term" value="F:ABC-type amino acid transporter activity"/>
    <property type="evidence" value="ECO:0007669"/>
    <property type="project" value="InterPro"/>
</dbReference>
<evidence type="ECO:0000256" key="4">
    <source>
        <dbReference type="ARBA" id="ARBA00022840"/>
    </source>
</evidence>
<sequence length="246" mass="27924">MTDEIIQVRHLNKKFGDKVVLKDINLTIPKNKVTVVLGPSGSGKSTLIRTFNGLESFDSGDLEIFGQKIDPHDKKAFAVIKHEIGMVFQSYDLFPNRTVMQNITLGPLKVQKRDETEVLDQVRQLLAEVGLQKFENYYPQQLSGGQKQRVAIVRALILNPKLMLFDEVTASLDPEMVRGVLEILKQLAEQDLTMVVVTHEMNFAKQVADKVIFLDSGEIVEEQNGKKFFQEPQTKRARDFLDSMSF</sequence>
<dbReference type="PROSITE" id="PS00211">
    <property type="entry name" value="ABC_TRANSPORTER_1"/>
    <property type="match status" value="1"/>
</dbReference>
<keyword evidence="8" id="KW-1185">Reference proteome</keyword>
<evidence type="ECO:0000256" key="2">
    <source>
        <dbReference type="ARBA" id="ARBA00022448"/>
    </source>
</evidence>
<dbReference type="Pfam" id="PF00005">
    <property type="entry name" value="ABC_tran"/>
    <property type="match status" value="1"/>
</dbReference>
<dbReference type="InterPro" id="IPR003439">
    <property type="entry name" value="ABC_transporter-like_ATP-bd"/>
</dbReference>
<reference evidence="7" key="1">
    <citation type="journal article" date="2015" name="BMC Genomics">
        <title>Comparative genomics of Fructobacillus spp. and Leuconostoc spp. reveals niche-specific evolution of Fructobacillus spp.</title>
        <authorList>
            <person name="Endo A."/>
            <person name="Tanizawa Y."/>
            <person name="Tanaka N."/>
            <person name="Maeno S."/>
            <person name="Kumar H."/>
            <person name="Shiwa Y."/>
            <person name="Okada S."/>
            <person name="Yoshikawa H."/>
            <person name="Dicks L."/>
            <person name="Nakagawa J."/>
            <person name="Arita M."/>
        </authorList>
    </citation>
    <scope>NUCLEOTIDE SEQUENCE [LARGE SCALE GENOMIC DNA]</scope>
    <source>
        <strain evidence="7">F214-1</strain>
    </source>
</reference>
<reference evidence="6 8" key="2">
    <citation type="submission" date="2023-10" db="EMBL/GenBank/DDBJ databases">
        <authorList>
            <person name="Botero Cardona J."/>
        </authorList>
    </citation>
    <scope>NUCLEOTIDE SEQUENCE [LARGE SCALE GENOMIC DNA]</scope>
    <source>
        <strain evidence="6 8">R-53137</strain>
    </source>
</reference>
<protein>
    <submittedName>
        <fullName evidence="6">ATPase component (GlnQ)</fullName>
        <ecNumber evidence="6">3.6.3.21</ecNumber>
    </submittedName>
    <submittedName>
        <fullName evidence="7">Polar amino acid ABC transporter ATPase</fullName>
    </submittedName>
</protein>
<dbReference type="PANTHER" id="PTHR43166:SF4">
    <property type="entry name" value="PHOSPHONATES IMPORT ATP-BINDING PROTEIN PHNC"/>
    <property type="match status" value="1"/>
</dbReference>
<dbReference type="Proteomes" id="UP000064514">
    <property type="component" value="Unassembled WGS sequence"/>
</dbReference>
<proteinExistence type="inferred from homology"/>
<dbReference type="PANTHER" id="PTHR43166">
    <property type="entry name" value="AMINO ACID IMPORT ATP-BINDING PROTEIN"/>
    <property type="match status" value="1"/>
</dbReference>
<keyword evidence="4" id="KW-0067">ATP-binding</keyword>
<keyword evidence="3" id="KW-0547">Nucleotide-binding</keyword>
<dbReference type="InterPro" id="IPR003593">
    <property type="entry name" value="AAA+_ATPase"/>
</dbReference>
<dbReference type="GO" id="GO:0016887">
    <property type="term" value="F:ATP hydrolysis activity"/>
    <property type="evidence" value="ECO:0007669"/>
    <property type="project" value="InterPro"/>
</dbReference>
<dbReference type="InterPro" id="IPR050086">
    <property type="entry name" value="MetN_ABC_transporter-like"/>
</dbReference>
<dbReference type="InterPro" id="IPR030679">
    <property type="entry name" value="ABC_ATPase_HisP-typ"/>
</dbReference>
<evidence type="ECO:0000313" key="7">
    <source>
        <dbReference type="EMBL" id="GAP04642.1"/>
    </source>
</evidence>
<comment type="similarity">
    <text evidence="1">Belongs to the ABC transporter superfamily.</text>
</comment>
<dbReference type="InterPro" id="IPR017871">
    <property type="entry name" value="ABC_transporter-like_CS"/>
</dbReference>
<dbReference type="GO" id="GO:0005524">
    <property type="term" value="F:ATP binding"/>
    <property type="evidence" value="ECO:0007669"/>
    <property type="project" value="UniProtKB-KW"/>
</dbReference>
<dbReference type="SUPFAM" id="SSF52540">
    <property type="entry name" value="P-loop containing nucleoside triphosphate hydrolases"/>
    <property type="match status" value="1"/>
</dbReference>
<dbReference type="Gene3D" id="3.40.50.300">
    <property type="entry name" value="P-loop containing nucleotide triphosphate hydrolases"/>
    <property type="match status" value="1"/>
</dbReference>
<dbReference type="AlphaFoldDB" id="A0A3F3H4I4"/>
<dbReference type="EC" id="3.6.3.21" evidence="6"/>
<keyword evidence="6" id="KW-0378">Hydrolase</keyword>
<gene>
    <name evidence="7" type="ORF">FTRO_0070030</name>
    <name evidence="6" type="ORF">R53137_KAKDMLNK_01013</name>
</gene>
<dbReference type="PIRSF" id="PIRSF039085">
    <property type="entry name" value="ABC_ATPase_HisP"/>
    <property type="match status" value="1"/>
</dbReference>
<evidence type="ECO:0000256" key="1">
    <source>
        <dbReference type="ARBA" id="ARBA00005417"/>
    </source>
</evidence>
<accession>A0A3F3H4I4</accession>
<dbReference type="Proteomes" id="UP001314262">
    <property type="component" value="Unassembled WGS sequence"/>
</dbReference>
<dbReference type="EMBL" id="CAUZLT010000003">
    <property type="protein sequence ID" value="CAK1245154.1"/>
    <property type="molecule type" value="Genomic_DNA"/>
</dbReference>
<dbReference type="EMBL" id="DF968084">
    <property type="protein sequence ID" value="GAP04642.1"/>
    <property type="molecule type" value="Genomic_DNA"/>
</dbReference>
<evidence type="ECO:0000313" key="6">
    <source>
        <dbReference type="EMBL" id="CAK1245154.1"/>
    </source>
</evidence>
<evidence type="ECO:0000259" key="5">
    <source>
        <dbReference type="PROSITE" id="PS50893"/>
    </source>
</evidence>